<protein>
    <submittedName>
        <fullName evidence="1">Uncharacterized protein</fullName>
    </submittedName>
</protein>
<dbReference type="Proteomes" id="UP000479335">
    <property type="component" value="Unassembled WGS sequence"/>
</dbReference>
<accession>A0A6L8KAJ6</accession>
<dbReference type="InterPro" id="IPR056918">
    <property type="entry name" value="8xMP"/>
</dbReference>
<keyword evidence="2" id="KW-1185">Reference proteome</keyword>
<evidence type="ECO:0000313" key="2">
    <source>
        <dbReference type="Proteomes" id="UP000479335"/>
    </source>
</evidence>
<dbReference type="AlphaFoldDB" id="A0A6L8KAJ6"/>
<dbReference type="EMBL" id="WWCN01000005">
    <property type="protein sequence ID" value="MYM22884.1"/>
    <property type="molecule type" value="Genomic_DNA"/>
</dbReference>
<organism evidence="1 2">
    <name type="scientific">Duganella flavida</name>
    <dbReference type="NCBI Taxonomy" id="2692175"/>
    <lineage>
        <taxon>Bacteria</taxon>
        <taxon>Pseudomonadati</taxon>
        <taxon>Pseudomonadota</taxon>
        <taxon>Betaproteobacteria</taxon>
        <taxon>Burkholderiales</taxon>
        <taxon>Oxalobacteraceae</taxon>
        <taxon>Telluria group</taxon>
        <taxon>Duganella</taxon>
    </lineage>
</organism>
<proteinExistence type="predicted"/>
<reference evidence="1 2" key="1">
    <citation type="submission" date="2019-12" db="EMBL/GenBank/DDBJ databases">
        <title>Novel species isolated from a subtropical stream in China.</title>
        <authorList>
            <person name="Lu H."/>
        </authorList>
    </citation>
    <scope>NUCLEOTIDE SEQUENCE [LARGE SCALE GENOMIC DNA]</scope>
    <source>
        <strain evidence="1 2">FT135W</strain>
    </source>
</reference>
<evidence type="ECO:0000313" key="1">
    <source>
        <dbReference type="EMBL" id="MYM22884.1"/>
    </source>
</evidence>
<sequence>MTTPDQNYESLKAVYKVCIETRNFEINQLIQRNNFFMLFQGVLLAAALQNQGSKPVVELIICLTGIFVSIYQLQMASGAKYWQEWWESRLEEYEQKLGEHQDANDASFHDLFTASSDKVHSVISERLRRKSKGKLSNLLILQAYQVGRAPIKVSLVLTLAWLMLTLHCIDFSSIPLPPGLVKGFTFAAQPK</sequence>
<name>A0A6L8KAJ6_9BURK</name>
<comment type="caution">
    <text evidence="1">The sequence shown here is derived from an EMBL/GenBank/DDBJ whole genome shotgun (WGS) entry which is preliminary data.</text>
</comment>
<gene>
    <name evidence="1" type="ORF">GTP46_09535</name>
</gene>
<dbReference type="RefSeq" id="WP_161006396.1">
    <property type="nucleotide sequence ID" value="NZ_WWCN01000005.1"/>
</dbReference>
<dbReference type="Pfam" id="PF24838">
    <property type="entry name" value="8xMP"/>
    <property type="match status" value="1"/>
</dbReference>